<dbReference type="AlphaFoldDB" id="N6X715"/>
<reference evidence="1 2" key="1">
    <citation type="journal article" date="2013" name="Genome Announc.">
        <title>Genome Sequence of the Polycyclic Aromatic Hydrocarbon-Degrading Bacterium Strain Marinobacter nanhaiticus D15-8WT.</title>
        <authorList>
            <person name="Cui Z."/>
            <person name="Gao W."/>
            <person name="Li Q."/>
            <person name="Xu G."/>
            <person name="Zheng L."/>
        </authorList>
    </citation>
    <scope>NUCLEOTIDE SEQUENCE [LARGE SCALE GENOMIC DNA]</scope>
    <source>
        <strain evidence="1 2">D15-8W</strain>
    </source>
</reference>
<dbReference type="STRING" id="626887.J057_01950"/>
<dbReference type="EMBL" id="APLQ01000009">
    <property type="protein sequence ID" value="ENO16928.1"/>
    <property type="molecule type" value="Genomic_DNA"/>
</dbReference>
<keyword evidence="2" id="KW-1185">Reference proteome</keyword>
<evidence type="ECO:0000313" key="2">
    <source>
        <dbReference type="Proteomes" id="UP000013165"/>
    </source>
</evidence>
<dbReference type="OrthoDB" id="10010324at2"/>
<evidence type="ECO:0000313" key="1">
    <source>
        <dbReference type="EMBL" id="ENO16928.1"/>
    </source>
</evidence>
<name>N6X715_9GAMM</name>
<dbReference type="PATRIC" id="fig|626887.3.peg.366"/>
<comment type="caution">
    <text evidence="1">The sequence shown here is derived from an EMBL/GenBank/DDBJ whole genome shotgun (WGS) entry which is preliminary data.</text>
</comment>
<sequence length="101" mass="10869">MGDAAKKAEPNLSMMCETLKAIREAADKACDTAQEAGVTGAINWGDLGCVDARFCIDEEGNGSFDVLIEEAAPGSIDLMRHVSEALVDLKLAWPVEVRTEW</sequence>
<dbReference type="RefSeq" id="WP_004582935.1">
    <property type="nucleotide sequence ID" value="NZ_AP028878.1"/>
</dbReference>
<protein>
    <submittedName>
        <fullName evidence="1">Uncharacterized protein</fullName>
    </submittedName>
</protein>
<dbReference type="Proteomes" id="UP000013165">
    <property type="component" value="Unassembled WGS sequence"/>
</dbReference>
<organism evidence="1 2">
    <name type="scientific">Marinobacter nanhaiticus D15-8W</name>
    <dbReference type="NCBI Taxonomy" id="626887"/>
    <lineage>
        <taxon>Bacteria</taxon>
        <taxon>Pseudomonadati</taxon>
        <taxon>Pseudomonadota</taxon>
        <taxon>Gammaproteobacteria</taxon>
        <taxon>Pseudomonadales</taxon>
        <taxon>Marinobacteraceae</taxon>
        <taxon>Marinobacter</taxon>
    </lineage>
</organism>
<dbReference type="HOGENOM" id="CLU_2288141_0_0_6"/>
<accession>N6X715</accession>
<proteinExistence type="predicted"/>
<gene>
    <name evidence="1" type="ORF">J057_01950</name>
</gene>